<name>A0A3B1DTK0_9ZZZZ</name>
<feature type="transmembrane region" description="Helical" evidence="9">
    <location>
        <begin position="171"/>
        <end position="194"/>
    </location>
</feature>
<evidence type="ECO:0000256" key="5">
    <source>
        <dbReference type="ARBA" id="ARBA00022640"/>
    </source>
</evidence>
<evidence type="ECO:0000256" key="3">
    <source>
        <dbReference type="ARBA" id="ARBA00006143"/>
    </source>
</evidence>
<feature type="transmembrane region" description="Helical" evidence="9">
    <location>
        <begin position="20"/>
        <end position="45"/>
    </location>
</feature>
<comment type="similarity">
    <text evidence="3">Belongs to the DsbD family.</text>
</comment>
<feature type="transmembrane region" description="Helical" evidence="9">
    <location>
        <begin position="214"/>
        <end position="232"/>
    </location>
</feature>
<keyword evidence="7 9" id="KW-1133">Transmembrane helix</keyword>
<evidence type="ECO:0000256" key="1">
    <source>
        <dbReference type="ARBA" id="ARBA00004141"/>
    </source>
</evidence>
<comment type="subcellular location">
    <subcellularLocation>
        <location evidence="1">Membrane</location>
        <topology evidence="1">Multi-pass membrane protein</topology>
    </subcellularLocation>
    <subcellularLocation>
        <location evidence="2">Plastid</location>
        <location evidence="2">Chloroplast</location>
    </subcellularLocation>
</comment>
<keyword evidence="5" id="KW-0934">Plastid</keyword>
<sequence length="233" mass="24459">MPTLDHIYESLMGLKTASPMAFVLAAAAGLLLALTPTVMATVPVVMSYVAGEPELKRWKAATRSLAFVLGTATTFGIYGLVFAWAGSSLAPLFGANGFLIAGIVMVVLGLAMIGKLRLRIPGISAPEKRVESLAGAYALGLPFGFVGSACPCSIPVVLAMLFYAGSIGSPWFGASLLFVFAFVRGLPLLIAGTFAGLLKELKGFATWQSRLEKISGVILILLGVVFVVKRFIN</sequence>
<evidence type="ECO:0000259" key="10">
    <source>
        <dbReference type="Pfam" id="PF02683"/>
    </source>
</evidence>
<evidence type="ECO:0000256" key="4">
    <source>
        <dbReference type="ARBA" id="ARBA00022528"/>
    </source>
</evidence>
<dbReference type="Pfam" id="PF02683">
    <property type="entry name" value="DsbD_TM"/>
    <property type="match status" value="1"/>
</dbReference>
<dbReference type="InterPro" id="IPR003834">
    <property type="entry name" value="Cyt_c_assmbl_TM_dom"/>
</dbReference>
<protein>
    <recommendedName>
        <fullName evidence="10">Cytochrome C biogenesis protein transmembrane domain-containing protein</fullName>
    </recommendedName>
</protein>
<dbReference type="PANTHER" id="PTHR31272">
    <property type="entry name" value="CYTOCHROME C-TYPE BIOGENESIS PROTEIN HI_1454-RELATED"/>
    <property type="match status" value="1"/>
</dbReference>
<evidence type="ECO:0000256" key="2">
    <source>
        <dbReference type="ARBA" id="ARBA00004229"/>
    </source>
</evidence>
<feature type="domain" description="Cytochrome C biogenesis protein transmembrane" evidence="10">
    <location>
        <begin position="23"/>
        <end position="227"/>
    </location>
</feature>
<dbReference type="InterPro" id="IPR051790">
    <property type="entry name" value="Cytochrome_c-biogenesis_DsbD"/>
</dbReference>
<proteinExistence type="inferred from homology"/>
<evidence type="ECO:0000256" key="6">
    <source>
        <dbReference type="ARBA" id="ARBA00022692"/>
    </source>
</evidence>
<feature type="transmembrane region" description="Helical" evidence="9">
    <location>
        <begin position="134"/>
        <end position="165"/>
    </location>
</feature>
<organism evidence="11">
    <name type="scientific">hydrothermal vent metagenome</name>
    <dbReference type="NCBI Taxonomy" id="652676"/>
    <lineage>
        <taxon>unclassified sequences</taxon>
        <taxon>metagenomes</taxon>
        <taxon>ecological metagenomes</taxon>
    </lineage>
</organism>
<gene>
    <name evidence="11" type="ORF">MNBD_PLANCTO02-2116</name>
</gene>
<dbReference type="GO" id="GO:0017004">
    <property type="term" value="P:cytochrome complex assembly"/>
    <property type="evidence" value="ECO:0007669"/>
    <property type="project" value="InterPro"/>
</dbReference>
<evidence type="ECO:0000313" key="11">
    <source>
        <dbReference type="EMBL" id="VAX42231.1"/>
    </source>
</evidence>
<evidence type="ECO:0000256" key="7">
    <source>
        <dbReference type="ARBA" id="ARBA00022989"/>
    </source>
</evidence>
<accession>A0A3B1DTK0</accession>
<feature type="transmembrane region" description="Helical" evidence="9">
    <location>
        <begin position="65"/>
        <end position="86"/>
    </location>
</feature>
<keyword evidence="8 9" id="KW-0472">Membrane</keyword>
<keyword evidence="6 9" id="KW-0812">Transmembrane</keyword>
<feature type="transmembrane region" description="Helical" evidence="9">
    <location>
        <begin position="92"/>
        <end position="113"/>
    </location>
</feature>
<dbReference type="AlphaFoldDB" id="A0A3B1DTK0"/>
<dbReference type="PANTHER" id="PTHR31272:SF6">
    <property type="entry name" value="CYTOCHROME C-TYPE BIOGENESIS CCDA-LIKE CHLOROPLASTIC PROTEIN"/>
    <property type="match status" value="1"/>
</dbReference>
<dbReference type="EMBL" id="UOGL01000634">
    <property type="protein sequence ID" value="VAX42231.1"/>
    <property type="molecule type" value="Genomic_DNA"/>
</dbReference>
<keyword evidence="4" id="KW-0150">Chloroplast</keyword>
<dbReference type="GO" id="GO:0009507">
    <property type="term" value="C:chloroplast"/>
    <property type="evidence" value="ECO:0007669"/>
    <property type="project" value="UniProtKB-SubCell"/>
</dbReference>
<dbReference type="GO" id="GO:0016020">
    <property type="term" value="C:membrane"/>
    <property type="evidence" value="ECO:0007669"/>
    <property type="project" value="UniProtKB-SubCell"/>
</dbReference>
<reference evidence="11" key="1">
    <citation type="submission" date="2018-06" db="EMBL/GenBank/DDBJ databases">
        <authorList>
            <person name="Zhirakovskaya E."/>
        </authorList>
    </citation>
    <scope>NUCLEOTIDE SEQUENCE</scope>
</reference>
<evidence type="ECO:0000256" key="9">
    <source>
        <dbReference type="SAM" id="Phobius"/>
    </source>
</evidence>
<evidence type="ECO:0000256" key="8">
    <source>
        <dbReference type="ARBA" id="ARBA00023136"/>
    </source>
</evidence>